<dbReference type="GeneID" id="9925075"/>
<reference evidence="3 7" key="1">
    <citation type="journal article" date="2011" name="Proc. Natl. Acad. Sci. U.S.A.">
        <title>Mimivirus shows dramatic genome reduction after intraamoebal culture.</title>
        <authorList>
            <person name="Boyer M."/>
            <person name="Azza S."/>
            <person name="Barrassi L."/>
            <person name="Klose T."/>
            <person name="Campocasso A."/>
            <person name="Pagnier I."/>
            <person name="Fournous G."/>
            <person name="Borg A."/>
            <person name="Robert C."/>
            <person name="Zhang X."/>
            <person name="Desnues C."/>
            <person name="Henrissat B."/>
            <person name="Rossmann M.G."/>
            <person name="La Scola B."/>
            <person name="Raoult D."/>
        </authorList>
    </citation>
    <scope>NUCLEOTIDE SEQUENCE [LARGE SCALE GENOMIC DNA]</scope>
    <source>
        <strain evidence="3">M4</strain>
    </source>
</reference>
<dbReference type="Proteomes" id="UP000240552">
    <property type="component" value="Segment"/>
</dbReference>
<dbReference type="Proteomes" id="UP000241474">
    <property type="component" value="Segment"/>
</dbReference>
<dbReference type="EMBL" id="KM982401">
    <property type="protein sequence ID" value="AKI79221.1"/>
    <property type="molecule type" value="Genomic_DNA"/>
</dbReference>
<dbReference type="RefSeq" id="YP_003986957.1">
    <property type="nucleotide sequence ID" value="NC_014649.1"/>
</dbReference>
<organismHost>
    <name type="scientific">Acanthamoeba polyphaga</name>
    <name type="common">Amoeba</name>
    <dbReference type="NCBI Taxonomy" id="5757"/>
</organismHost>
<feature type="compositionally biased region" description="Polar residues" evidence="1">
    <location>
        <begin position="18"/>
        <end position="37"/>
    </location>
</feature>
<dbReference type="EMBL" id="JN036606">
    <property type="protein sequence ID" value="AEJ34692.1"/>
    <property type="molecule type" value="Genomic_DNA"/>
</dbReference>
<protein>
    <submittedName>
        <fullName evidence="3">A1L transcription factor</fullName>
    </submittedName>
    <submittedName>
        <fullName evidence="2">Putative viral transcription factor</fullName>
    </submittedName>
</protein>
<dbReference type="EMBL" id="KM982403">
    <property type="protein sequence ID" value="AKI81118.1"/>
    <property type="molecule type" value="Genomic_DNA"/>
</dbReference>
<gene>
    <name evidence="2" type="primary">R450</name>
    <name evidence="3" type="ORF">MIMI_R450</name>
</gene>
<feature type="region of interest" description="Disordered" evidence="1">
    <location>
        <begin position="1"/>
        <end position="61"/>
    </location>
</feature>
<proteinExistence type="predicted"/>
<reference evidence="2 6" key="2">
    <citation type="journal article" date="2011" name="Virol. J.">
        <title>Breaking the 1000-gene barrier for Mimivirus using ultra-deep genome and transcriptome sequencing.</title>
        <authorList>
            <person name="Legendre M."/>
            <person name="Santini S."/>
            <person name="Rico A."/>
            <person name="Abergel C."/>
            <person name="Claverie J.M."/>
        </authorList>
    </citation>
    <scope>NUCLEOTIDE SEQUENCE [LARGE SCALE GENOMIC DNA]</scope>
</reference>
<evidence type="ECO:0000256" key="1">
    <source>
        <dbReference type="SAM" id="MobiDB-lite"/>
    </source>
</evidence>
<evidence type="ECO:0000313" key="3">
    <source>
        <dbReference type="EMBL" id="AEJ34692.1"/>
    </source>
</evidence>
<dbReference type="KEGG" id="vg:9925075"/>
<evidence type="ECO:0000313" key="6">
    <source>
        <dbReference type="Proteomes" id="UP000201519"/>
    </source>
</evidence>
<dbReference type="OrthoDB" id="17098at10239"/>
<evidence type="ECO:0000313" key="9">
    <source>
        <dbReference type="Proteomes" id="UP000274448"/>
    </source>
</evidence>
<evidence type="ECO:0000313" key="8">
    <source>
        <dbReference type="Proteomes" id="UP000241474"/>
    </source>
</evidence>
<organism evidence="2 6">
    <name type="scientific">Acanthamoeba polyphaga mimivirus</name>
    <name type="common">APMV</name>
    <dbReference type="NCBI Taxonomy" id="212035"/>
    <lineage>
        <taxon>Viruses</taxon>
        <taxon>Varidnaviria</taxon>
        <taxon>Bamfordvirae</taxon>
        <taxon>Nucleocytoviricota</taxon>
        <taxon>Megaviricetes</taxon>
        <taxon>Imitervirales</taxon>
        <taxon>Mimiviridae</taxon>
        <taxon>Megamimivirinae</taxon>
        <taxon>Mimivirus</taxon>
        <taxon>Mimivirus bradfordmassiliense</taxon>
    </lineage>
</organism>
<reference evidence="8 9" key="3">
    <citation type="submission" date="2014-10" db="EMBL/GenBank/DDBJ databases">
        <title>Pan-genome analysis of Brazilian lineage A amoebal mimiviruses.</title>
        <authorList>
            <person name="Assis F.L."/>
            <person name="Abrahao J.S."/>
            <person name="Kroon E.G."/>
            <person name="Dornas F.P."/>
            <person name="Andrade K.R."/>
            <person name="Borato P.V.M."/>
            <person name="Pilotto M.R."/>
            <person name="Benamar S."/>
            <person name="LaScola B."/>
            <person name="Colson P."/>
        </authorList>
    </citation>
    <scope>NUCLEOTIDE SEQUENCE [LARGE SCALE GENOMIC DNA]</scope>
    <source>
        <strain evidence="5 9">Amazonia</strain>
        <strain evidence="4 8">Oyster</strain>
    </source>
</reference>
<dbReference type="Proteomes" id="UP000201519">
    <property type="component" value="Segment"/>
</dbReference>
<dbReference type="EMBL" id="HQ336222">
    <property type="protein sequence ID" value="ADO18641.1"/>
    <property type="molecule type" value="Genomic_DNA"/>
</dbReference>
<name>A0A0G2Y5J8_MIMIV</name>
<sequence length="355" mass="40908">MNKKIEKNNNVINKPNKYESNTTDNQLIMKKNANSGSKKSRSTKVEVETNLPKRRGRRPKKILDSFESTTNVLNTSTEQNNSAVILRLPKIDPSKLSGLKNKQGRKVFEVPETTEPGDNYSDNELSEGMFRNDIPKDDVCHKCIKYEKEITHLKNEVMKLKNCDKTDKTSKIHNTSVTFISLGSGKKMSLKKTNLRCLWDCHKFDNIPCYLPELYNNGKYYVIASVFCSFNCALAHNLYYIKDSKIDIRKSLVFRLYRELYGLTPDEPIELKEAPPKELLEDFGGKVNIIDYRRSFIKLNKEFIVYMPPLKPIGVQIVEHDTDTDGNDTDRDYVLKRNKPLMKGRGIVSMMGFNK</sequence>
<evidence type="ECO:0000313" key="2">
    <source>
        <dbReference type="EMBL" id="ADO18641.1"/>
    </source>
</evidence>
<evidence type="ECO:0000313" key="4">
    <source>
        <dbReference type="EMBL" id="AKI79221.1"/>
    </source>
</evidence>
<accession>A0A0G2Y5J8</accession>
<accession>E3VY16</accession>
<evidence type="ECO:0000313" key="7">
    <source>
        <dbReference type="Proteomes" id="UP000240552"/>
    </source>
</evidence>
<keyword evidence="6" id="KW-1185">Reference proteome</keyword>
<evidence type="ECO:0000313" key="5">
    <source>
        <dbReference type="EMBL" id="AKI81118.1"/>
    </source>
</evidence>
<dbReference type="SMR" id="A0A0G2Y5J8"/>
<dbReference type="Proteomes" id="UP000274448">
    <property type="component" value="Segment"/>
</dbReference>